<protein>
    <submittedName>
        <fullName evidence="4">DUF19 domain-containing protein</fullName>
    </submittedName>
</protein>
<evidence type="ECO:0000313" key="4">
    <source>
        <dbReference type="WBParaSite" id="GPLIN_000831100"/>
    </source>
</evidence>
<reference evidence="4" key="3">
    <citation type="submission" date="2016-06" db="UniProtKB">
        <authorList>
            <consortium name="WormBaseParasite"/>
        </authorList>
    </citation>
    <scope>IDENTIFICATION</scope>
</reference>
<keyword evidence="2" id="KW-0812">Transmembrane</keyword>
<feature type="compositionally biased region" description="Basic and acidic residues" evidence="1">
    <location>
        <begin position="261"/>
        <end position="283"/>
    </location>
</feature>
<reference evidence="3" key="1">
    <citation type="submission" date="2013-12" db="EMBL/GenBank/DDBJ databases">
        <authorList>
            <person name="Aslett M."/>
        </authorList>
    </citation>
    <scope>NUCLEOTIDE SEQUENCE [LARGE SCALE GENOMIC DNA]</scope>
    <source>
        <strain evidence="3">Lindley</strain>
    </source>
</reference>
<feature type="region of interest" description="Disordered" evidence="1">
    <location>
        <begin position="258"/>
        <end position="283"/>
    </location>
</feature>
<evidence type="ECO:0000313" key="3">
    <source>
        <dbReference type="Proteomes" id="UP000050741"/>
    </source>
</evidence>
<accession>A0A183C616</accession>
<dbReference type="PANTHER" id="PTHR37431:SF3">
    <property type="entry name" value="DUF19 DOMAIN-CONTAINING PROTEIN"/>
    <property type="match status" value="1"/>
</dbReference>
<feature type="compositionally biased region" description="Low complexity" evidence="1">
    <location>
        <begin position="94"/>
        <end position="105"/>
    </location>
</feature>
<feature type="compositionally biased region" description="Basic and acidic residues" evidence="1">
    <location>
        <begin position="19"/>
        <end position="31"/>
    </location>
</feature>
<organism evidence="3 4">
    <name type="scientific">Globodera pallida</name>
    <name type="common">Potato cyst nematode worm</name>
    <name type="synonym">Heterodera pallida</name>
    <dbReference type="NCBI Taxonomy" id="36090"/>
    <lineage>
        <taxon>Eukaryota</taxon>
        <taxon>Metazoa</taxon>
        <taxon>Ecdysozoa</taxon>
        <taxon>Nematoda</taxon>
        <taxon>Chromadorea</taxon>
        <taxon>Rhabditida</taxon>
        <taxon>Tylenchina</taxon>
        <taxon>Tylenchomorpha</taxon>
        <taxon>Tylenchoidea</taxon>
        <taxon>Heteroderidae</taxon>
        <taxon>Heteroderinae</taxon>
        <taxon>Globodera</taxon>
    </lineage>
</organism>
<dbReference type="AlphaFoldDB" id="A0A183C616"/>
<keyword evidence="3" id="KW-1185">Reference proteome</keyword>
<feature type="transmembrane region" description="Helical" evidence="2">
    <location>
        <begin position="315"/>
        <end position="341"/>
    </location>
</feature>
<feature type="region of interest" description="Disordered" evidence="1">
    <location>
        <begin position="87"/>
        <end position="107"/>
    </location>
</feature>
<sequence length="344" mass="39304">MSLFGRLPAKRRRRRKVSKQRDKGKKDDGTRRVLVTPPSPAPSLLLLWLLCVTSGSPASVPSGHCSQWVNDEIKQCVQPVADFAKTLNKQQQTEESSPSSMPSSEFGQALQWPTKMGGQVFRELCRLINDFELCVDGYRQKCRRHITISLIEASYGFLCNEGFDTFMASAECLMDLDQRPNVKQCHDRTLKSIEEANNDEGGTVATKLDKMCSALNYFSNCVRTPIRQSCGIEAWRVIFRVLKDTTRTLMPQCQFEELNEEKEKEEQKGREEENGRRSDWKEEKEHQIHYGSQLSRNGASPTEAAPVRTESNFNLFVPFLLSVVLFSSAPLYCFFLLSFFVQFR</sequence>
<dbReference type="PANTHER" id="PTHR37431">
    <property type="entry name" value="PROTEIN CBG06927"/>
    <property type="match status" value="1"/>
</dbReference>
<feature type="compositionally biased region" description="Basic residues" evidence="1">
    <location>
        <begin position="8"/>
        <end position="18"/>
    </location>
</feature>
<dbReference type="WBParaSite" id="GPLIN_000831100">
    <property type="protein sequence ID" value="GPLIN_000831100"/>
    <property type="gene ID" value="GPLIN_000831100"/>
</dbReference>
<keyword evidence="2" id="KW-1133">Transmembrane helix</keyword>
<feature type="region of interest" description="Disordered" evidence="1">
    <location>
        <begin position="1"/>
        <end position="36"/>
    </location>
</feature>
<reference evidence="3" key="2">
    <citation type="submission" date="2014-05" db="EMBL/GenBank/DDBJ databases">
        <title>The genome and life-stage specific transcriptomes of Globodera pallida elucidate key aspects of plant parasitism by a cyst nematode.</title>
        <authorList>
            <person name="Cotton J.A."/>
            <person name="Lilley C.J."/>
            <person name="Jones L.M."/>
            <person name="Kikuchi T."/>
            <person name="Reid A.J."/>
            <person name="Thorpe P."/>
            <person name="Tsai I.J."/>
            <person name="Beasley H."/>
            <person name="Blok V."/>
            <person name="Cock P.J.A."/>
            <person name="Van den Akker S.E."/>
            <person name="Holroyd N."/>
            <person name="Hunt M."/>
            <person name="Mantelin S."/>
            <person name="Naghra H."/>
            <person name="Pain A."/>
            <person name="Palomares-Rius J.E."/>
            <person name="Zarowiecki M."/>
            <person name="Berriman M."/>
            <person name="Jones J.T."/>
            <person name="Urwin P.E."/>
        </authorList>
    </citation>
    <scope>NUCLEOTIDE SEQUENCE [LARGE SCALE GENOMIC DNA]</scope>
    <source>
        <strain evidence="3">Lindley</strain>
    </source>
</reference>
<evidence type="ECO:0000256" key="1">
    <source>
        <dbReference type="SAM" id="MobiDB-lite"/>
    </source>
</evidence>
<keyword evidence="2" id="KW-0472">Membrane</keyword>
<evidence type="ECO:0000256" key="2">
    <source>
        <dbReference type="SAM" id="Phobius"/>
    </source>
</evidence>
<dbReference type="Proteomes" id="UP000050741">
    <property type="component" value="Unassembled WGS sequence"/>
</dbReference>
<name>A0A183C616_GLOPA</name>
<proteinExistence type="predicted"/>